<evidence type="ECO:0000256" key="5">
    <source>
        <dbReference type="ARBA" id="ARBA00022989"/>
    </source>
</evidence>
<dbReference type="GO" id="GO:0098797">
    <property type="term" value="C:plasma membrane protein complex"/>
    <property type="evidence" value="ECO:0007669"/>
    <property type="project" value="TreeGrafter"/>
</dbReference>
<evidence type="ECO:0000256" key="2">
    <source>
        <dbReference type="ARBA" id="ARBA00005236"/>
    </source>
</evidence>
<dbReference type="InterPro" id="IPR003838">
    <property type="entry name" value="ABC3_permease_C"/>
</dbReference>
<evidence type="ECO:0000313" key="10">
    <source>
        <dbReference type="Proteomes" id="UP000201169"/>
    </source>
</evidence>
<dbReference type="GO" id="GO:0044874">
    <property type="term" value="P:lipoprotein localization to outer membrane"/>
    <property type="evidence" value="ECO:0007669"/>
    <property type="project" value="TreeGrafter"/>
</dbReference>
<keyword evidence="10" id="KW-1185">Reference proteome</keyword>
<evidence type="ECO:0000259" key="8">
    <source>
        <dbReference type="Pfam" id="PF02687"/>
    </source>
</evidence>
<dbReference type="Pfam" id="PF02687">
    <property type="entry name" value="FtsX"/>
    <property type="match status" value="1"/>
</dbReference>
<evidence type="ECO:0000256" key="3">
    <source>
        <dbReference type="ARBA" id="ARBA00022475"/>
    </source>
</evidence>
<gene>
    <name evidence="9" type="primary">lolC</name>
    <name evidence="9" type="ORF">CAV_1183</name>
</gene>
<evidence type="ECO:0000256" key="6">
    <source>
        <dbReference type="ARBA" id="ARBA00023136"/>
    </source>
</evidence>
<comment type="subcellular location">
    <subcellularLocation>
        <location evidence="1">Cell membrane</location>
        <topology evidence="1">Multi-pass membrane protein</topology>
    </subcellularLocation>
</comment>
<keyword evidence="4 7" id="KW-0812">Transmembrane</keyword>
<feature type="transmembrane region" description="Helical" evidence="7">
    <location>
        <begin position="260"/>
        <end position="285"/>
    </location>
</feature>
<evidence type="ECO:0000313" key="9">
    <source>
        <dbReference type="EMBL" id="ASQ30809.1"/>
    </source>
</evidence>
<evidence type="ECO:0000256" key="7">
    <source>
        <dbReference type="SAM" id="Phobius"/>
    </source>
</evidence>
<dbReference type="Proteomes" id="UP000201169">
    <property type="component" value="Chromosome"/>
</dbReference>
<dbReference type="AlphaFoldDB" id="A0A222MY65"/>
<keyword evidence="3" id="KW-1003">Cell membrane</keyword>
<dbReference type="PANTHER" id="PTHR30489:SF0">
    <property type="entry name" value="LIPOPROTEIN-RELEASING SYSTEM TRANSMEMBRANE PROTEIN LOLE"/>
    <property type="match status" value="1"/>
</dbReference>
<evidence type="ECO:0000256" key="4">
    <source>
        <dbReference type="ARBA" id="ARBA00022692"/>
    </source>
</evidence>
<sequence length="395" mass="44307">MWRYLLFKYLRFDKTQPFIMLSMILAFLGVCVGLCVLLVAMAIMNGFSKDFKERFFVMNYPLTIVSKFTQVDDELVNELKNSFPTLNFSPYISTQVIARGENKFEGGILFGINSKDEKKINKIVADALKDNELKDYDILIGSALFKEFRLNTNDKLSIIFSNLSPNALALIPQSKRFDVKFNFTSGLSFYDKAYMYADVGALRKLLNVRDGLYHGIHVYSSDAQKDLNTLQSFLGEGFLVFGWWEDNANLFSALELEKTALFIVLMLIILVASLNIVSSLLMIVMNRRSEIALLLALGASKKEIKTSFFTLGCLVGFGGMIAGIILAFFAMWILGNFNIIELPADVYGSSKLPLDLSALDFIYTVIGATAIVALSSYYPAKKATQVDVLETLRNE</sequence>
<evidence type="ECO:0000256" key="1">
    <source>
        <dbReference type="ARBA" id="ARBA00004651"/>
    </source>
</evidence>
<dbReference type="RefSeq" id="WP_169711638.1">
    <property type="nucleotide sequence ID" value="NZ_CP022347.1"/>
</dbReference>
<accession>A0A222MY65</accession>
<dbReference type="PANTHER" id="PTHR30489">
    <property type="entry name" value="LIPOPROTEIN-RELEASING SYSTEM TRANSMEMBRANE PROTEIN LOLE"/>
    <property type="match status" value="1"/>
</dbReference>
<feature type="domain" description="ABC3 transporter permease C-terminal" evidence="8">
    <location>
        <begin position="263"/>
        <end position="385"/>
    </location>
</feature>
<reference evidence="9 10" key="1">
    <citation type="submission" date="2017-07" db="EMBL/GenBank/DDBJ databases">
        <title>Analysis of two Campylobacter avium genomes and identification of a novel hippuricase gene.</title>
        <authorList>
            <person name="Miller W.G."/>
            <person name="Chapman M.H."/>
            <person name="Yee E."/>
            <person name="Revez J."/>
            <person name="Bono J.L."/>
            <person name="Rossi M."/>
        </authorList>
    </citation>
    <scope>NUCLEOTIDE SEQUENCE [LARGE SCALE GENOMIC DNA]</scope>
    <source>
        <strain evidence="9 10">LMG 24591</strain>
    </source>
</reference>
<dbReference type="InterPro" id="IPR051447">
    <property type="entry name" value="Lipoprotein-release_system"/>
</dbReference>
<dbReference type="KEGG" id="cavi:CAV_1183"/>
<comment type="similarity">
    <text evidence="2">Belongs to the ABC-4 integral membrane protein family. LolC/E subfamily.</text>
</comment>
<dbReference type="EMBL" id="CP022347">
    <property type="protein sequence ID" value="ASQ30809.1"/>
    <property type="molecule type" value="Genomic_DNA"/>
</dbReference>
<keyword evidence="5 7" id="KW-1133">Transmembrane helix</keyword>
<proteinExistence type="inferred from homology"/>
<keyword evidence="6 7" id="KW-0472">Membrane</keyword>
<organism evidence="9 10">
    <name type="scientific">Campylobacter avium LMG 24591</name>
    <dbReference type="NCBI Taxonomy" id="522484"/>
    <lineage>
        <taxon>Bacteria</taxon>
        <taxon>Pseudomonadati</taxon>
        <taxon>Campylobacterota</taxon>
        <taxon>Epsilonproteobacteria</taxon>
        <taxon>Campylobacterales</taxon>
        <taxon>Campylobacteraceae</taxon>
        <taxon>Campylobacter</taxon>
    </lineage>
</organism>
<protein>
    <submittedName>
        <fullName evidence="9">Lipoprotein releasing system, transmembrane protein, LolC/E family</fullName>
    </submittedName>
</protein>
<feature type="transmembrane region" description="Helical" evidence="7">
    <location>
        <begin position="306"/>
        <end position="334"/>
    </location>
</feature>
<feature type="transmembrane region" description="Helical" evidence="7">
    <location>
        <begin position="361"/>
        <end position="380"/>
    </location>
</feature>
<name>A0A222MY65_9BACT</name>
<feature type="transmembrane region" description="Helical" evidence="7">
    <location>
        <begin position="21"/>
        <end position="44"/>
    </location>
</feature>
<keyword evidence="9" id="KW-0449">Lipoprotein</keyword>